<reference evidence="1" key="1">
    <citation type="journal article" date="2020" name="bioRxiv">
        <title>Whole genome comparisons of ergot fungi reveals the divergence and evolution of species within the genus Claviceps are the result of varying mechanisms driving genome evolution and host range expansion.</title>
        <authorList>
            <person name="Wyka S.A."/>
            <person name="Mondo S.J."/>
            <person name="Liu M."/>
            <person name="Dettman J."/>
            <person name="Nalam V."/>
            <person name="Broders K.D."/>
        </authorList>
    </citation>
    <scope>NUCLEOTIDE SEQUENCE</scope>
    <source>
        <strain evidence="1">CCC 602</strain>
    </source>
</reference>
<feature type="non-terminal residue" evidence="1">
    <location>
        <position position="65"/>
    </location>
</feature>
<keyword evidence="2" id="KW-1185">Reference proteome</keyword>
<evidence type="ECO:0000313" key="2">
    <source>
        <dbReference type="Proteomes" id="UP000748025"/>
    </source>
</evidence>
<sequence length="65" mass="7387">MSGSLSGGYFPVYPHHDDLPDPEIRTFITNFYRVSDRADRNELWISYFTKDAQVIMGSDGGKGEE</sequence>
<dbReference type="OrthoDB" id="3468019at2759"/>
<gene>
    <name evidence="1" type="ORF">E4U43_006753</name>
</gene>
<dbReference type="EMBL" id="SRPW01004782">
    <property type="protein sequence ID" value="KAG5980323.1"/>
    <property type="molecule type" value="Genomic_DNA"/>
</dbReference>
<name>A0A9P7N0M7_9HYPO</name>
<evidence type="ECO:0000313" key="1">
    <source>
        <dbReference type="EMBL" id="KAG5980323.1"/>
    </source>
</evidence>
<organism evidence="1 2">
    <name type="scientific">Claviceps pusilla</name>
    <dbReference type="NCBI Taxonomy" id="123648"/>
    <lineage>
        <taxon>Eukaryota</taxon>
        <taxon>Fungi</taxon>
        <taxon>Dikarya</taxon>
        <taxon>Ascomycota</taxon>
        <taxon>Pezizomycotina</taxon>
        <taxon>Sordariomycetes</taxon>
        <taxon>Hypocreomycetidae</taxon>
        <taxon>Hypocreales</taxon>
        <taxon>Clavicipitaceae</taxon>
        <taxon>Claviceps</taxon>
    </lineage>
</organism>
<comment type="caution">
    <text evidence="1">The sequence shown here is derived from an EMBL/GenBank/DDBJ whole genome shotgun (WGS) entry which is preliminary data.</text>
</comment>
<dbReference type="AlphaFoldDB" id="A0A9P7N0M7"/>
<dbReference type="Proteomes" id="UP000748025">
    <property type="component" value="Unassembled WGS sequence"/>
</dbReference>
<proteinExistence type="predicted"/>
<protein>
    <submittedName>
        <fullName evidence="1">Uncharacterized protein</fullName>
    </submittedName>
</protein>
<accession>A0A9P7N0M7</accession>